<comment type="similarity">
    <text evidence="2">Belongs to the disease resistance NB-LRR family.</text>
</comment>
<proteinExistence type="inferred from homology"/>
<dbReference type="InterPro" id="IPR044974">
    <property type="entry name" value="Disease_R_plants"/>
</dbReference>
<name>A0A6P6X2C4_COFAR</name>
<reference evidence="13" key="2">
    <citation type="submission" date="2025-08" db="UniProtKB">
        <authorList>
            <consortium name="RefSeq"/>
        </authorList>
    </citation>
    <scope>IDENTIFICATION</scope>
    <source>
        <tissue evidence="13">Leaves</tissue>
    </source>
</reference>
<evidence type="ECO:0000256" key="1">
    <source>
        <dbReference type="ARBA" id="ARBA00002074"/>
    </source>
</evidence>
<evidence type="ECO:0000256" key="2">
    <source>
        <dbReference type="ARBA" id="ARBA00008894"/>
    </source>
</evidence>
<gene>
    <name evidence="13" type="primary">LOC113738774</name>
</gene>
<evidence type="ECO:0000256" key="5">
    <source>
        <dbReference type="ARBA" id="ARBA00022737"/>
    </source>
</evidence>
<dbReference type="OrthoDB" id="1288760at2759"/>
<evidence type="ECO:0000256" key="8">
    <source>
        <dbReference type="ARBA" id="ARBA00022840"/>
    </source>
</evidence>
<dbReference type="InterPro" id="IPR042197">
    <property type="entry name" value="Apaf_helical"/>
</dbReference>
<dbReference type="GO" id="GO:0051607">
    <property type="term" value="P:defense response to virus"/>
    <property type="evidence" value="ECO:0007669"/>
    <property type="project" value="UniProtKB-ARBA"/>
</dbReference>
<evidence type="ECO:0000256" key="4">
    <source>
        <dbReference type="ARBA" id="ARBA00022667"/>
    </source>
</evidence>
<evidence type="ECO:0000259" key="9">
    <source>
        <dbReference type="Pfam" id="PF00931"/>
    </source>
</evidence>
<feature type="domain" description="Late blight resistance protein R1A-like N-terminal" evidence="10">
    <location>
        <begin position="1"/>
        <end position="232"/>
    </location>
</feature>
<dbReference type="Pfam" id="PF00931">
    <property type="entry name" value="NB-ARC"/>
    <property type="match status" value="1"/>
</dbReference>
<dbReference type="PRINTS" id="PR00364">
    <property type="entry name" value="DISEASERSIST"/>
</dbReference>
<dbReference type="InterPro" id="IPR002182">
    <property type="entry name" value="NB-ARC"/>
</dbReference>
<evidence type="ECO:0000256" key="6">
    <source>
        <dbReference type="ARBA" id="ARBA00022741"/>
    </source>
</evidence>
<feature type="domain" description="NB-ARC" evidence="9">
    <location>
        <begin position="403"/>
        <end position="575"/>
    </location>
</feature>
<dbReference type="Pfam" id="PF12061">
    <property type="entry name" value="NB-LRR"/>
    <property type="match status" value="1"/>
</dbReference>
<keyword evidence="12" id="KW-1185">Reference proteome</keyword>
<evidence type="ECO:0000256" key="3">
    <source>
        <dbReference type="ARBA" id="ARBA00022614"/>
    </source>
</evidence>
<evidence type="ECO:0000259" key="11">
    <source>
        <dbReference type="Pfam" id="PF23559"/>
    </source>
</evidence>
<accession>A0A6P6X2C4</accession>
<dbReference type="InterPro" id="IPR058922">
    <property type="entry name" value="WHD_DRP"/>
</dbReference>
<dbReference type="SUPFAM" id="SSF52540">
    <property type="entry name" value="P-loop containing nucleoside triphosphate hydrolases"/>
    <property type="match status" value="1"/>
</dbReference>
<keyword evidence="7" id="KW-0611">Plant defense</keyword>
<keyword evidence="3" id="KW-0433">Leucine-rich repeat</keyword>
<dbReference type="RefSeq" id="XP_027121848.1">
    <property type="nucleotide sequence ID" value="XM_027266047.1"/>
</dbReference>
<reference evidence="12" key="1">
    <citation type="journal article" date="2025" name="Foods">
        <title>Unveiling the Microbial Signatures of Arabica Coffee Cherries: Insights into Ripeness Specific Diversity, Functional Traits, and Implications for Quality and Safety.</title>
        <authorList>
            <consortium name="RefSeq"/>
            <person name="Tenea G.N."/>
            <person name="Cifuentes V."/>
            <person name="Reyes P."/>
            <person name="Cevallos-Vallejos M."/>
        </authorList>
    </citation>
    <scope>NUCLEOTIDE SEQUENCE [LARGE SCALE GENOMIC DNA]</scope>
</reference>
<dbReference type="InterPro" id="IPR027417">
    <property type="entry name" value="P-loop_NTPase"/>
</dbReference>
<evidence type="ECO:0000256" key="7">
    <source>
        <dbReference type="ARBA" id="ARBA00022821"/>
    </source>
</evidence>
<evidence type="ECO:0000313" key="13">
    <source>
        <dbReference type="RefSeq" id="XP_027121848.1"/>
    </source>
</evidence>
<dbReference type="Gene3D" id="1.10.8.430">
    <property type="entry name" value="Helical domain of apoptotic protease-activating factors"/>
    <property type="match status" value="1"/>
</dbReference>
<dbReference type="Gene3D" id="3.80.10.10">
    <property type="entry name" value="Ribonuclease Inhibitor"/>
    <property type="match status" value="1"/>
</dbReference>
<dbReference type="SUPFAM" id="SSF52058">
    <property type="entry name" value="L domain-like"/>
    <property type="match status" value="1"/>
</dbReference>
<evidence type="ECO:0000259" key="10">
    <source>
        <dbReference type="Pfam" id="PF12061"/>
    </source>
</evidence>
<organism evidence="12 13">
    <name type="scientific">Coffea arabica</name>
    <name type="common">Arabian coffee</name>
    <dbReference type="NCBI Taxonomy" id="13443"/>
    <lineage>
        <taxon>Eukaryota</taxon>
        <taxon>Viridiplantae</taxon>
        <taxon>Streptophyta</taxon>
        <taxon>Embryophyta</taxon>
        <taxon>Tracheophyta</taxon>
        <taxon>Spermatophyta</taxon>
        <taxon>Magnoliopsida</taxon>
        <taxon>eudicotyledons</taxon>
        <taxon>Gunneridae</taxon>
        <taxon>Pentapetalae</taxon>
        <taxon>asterids</taxon>
        <taxon>lamiids</taxon>
        <taxon>Gentianales</taxon>
        <taxon>Rubiaceae</taxon>
        <taxon>Ixoroideae</taxon>
        <taxon>Gardenieae complex</taxon>
        <taxon>Bertiereae - Coffeeae clade</taxon>
        <taxon>Coffeeae</taxon>
        <taxon>Coffea</taxon>
    </lineage>
</organism>
<dbReference type="Proteomes" id="UP001652660">
    <property type="component" value="Chromosome 7e"/>
</dbReference>
<dbReference type="GO" id="GO:0005524">
    <property type="term" value="F:ATP binding"/>
    <property type="evidence" value="ECO:0007669"/>
    <property type="project" value="UniProtKB-KW"/>
</dbReference>
<dbReference type="Gene3D" id="3.40.50.300">
    <property type="entry name" value="P-loop containing nucleotide triphosphate hydrolases"/>
    <property type="match status" value="1"/>
</dbReference>
<dbReference type="InterPro" id="IPR036388">
    <property type="entry name" value="WH-like_DNA-bd_sf"/>
</dbReference>
<comment type="function">
    <text evidence="1">Confers resistance to late blight (Phytophthora infestans) races carrying the avirulence gene Avr1. Resistance proteins guard the plant against pathogens that contain an appropriate avirulence protein via an indirect interaction with this avirulence protein. That triggers a defense system including the hypersensitive response, which restricts the pathogen growth.</text>
</comment>
<dbReference type="AlphaFoldDB" id="A0A6P6X2C4"/>
<keyword evidence="4" id="KW-0381">Hypersensitive response</keyword>
<dbReference type="GO" id="GO:0009626">
    <property type="term" value="P:plant-type hypersensitive response"/>
    <property type="evidence" value="ECO:0007669"/>
    <property type="project" value="UniProtKB-KW"/>
</dbReference>
<dbReference type="GeneID" id="113738774"/>
<dbReference type="PANTHER" id="PTHR23155">
    <property type="entry name" value="DISEASE RESISTANCE PROTEIN RP"/>
    <property type="match status" value="1"/>
</dbReference>
<evidence type="ECO:0000313" key="12">
    <source>
        <dbReference type="Proteomes" id="UP001652660"/>
    </source>
</evidence>
<dbReference type="InterPro" id="IPR021929">
    <property type="entry name" value="R1A-like_N"/>
</dbReference>
<dbReference type="PANTHER" id="PTHR23155:SF1228">
    <property type="entry name" value="NB-ARC DOMAIN CONTAINING PROTEIN, EXPRESSED"/>
    <property type="match status" value="1"/>
</dbReference>
<dbReference type="InterPro" id="IPR032675">
    <property type="entry name" value="LRR_dom_sf"/>
</dbReference>
<protein>
    <submittedName>
        <fullName evidence="13">Late blight resistance protein homolog R1A-3</fullName>
    </submittedName>
</protein>
<keyword evidence="6" id="KW-0547">Nucleotide-binding</keyword>
<sequence>MDFIDSISENLKHLCSSNCKVDEALKIVMVTLQEKLMFLKSFIRFATLRGVEGQPLIDLLVHAEVVAVNAASLASTSFFQKNSKKVCKKMEPQIYQLIHKIDPVHPQVRETYIHVLQASKLLRSSCVLALEENKNPVADFVDYLLYTIMELEQSYTSFPAPVKDQVLKLHEGVRFLGILSQQQEKFNELNDEMKDLARVAVSDAGIMIFSLSMNEMKEGLRKETDLALSHLLEVLELIIAEVGHNYPLPSSSSLSFPRTNELGSLDLLLETLKELASSTADSIGFPNEQIRTILEDLVFLRSFLGNIVQRCNQNGKLQALWSRVMKVAYSVELKTDSALLGDIHEHCLDVVIGDVKLLKIEAEEIYDNIRYNGETQIVTKTTIHMPSQITAPIFNEALVGHNDEVENIIDRLTRGSSQFDVVAVVGMPGLGKTTLANNVYNDPLIKFHFHIRAWCTVSQVYCKHNLLLQIFCVIDSLSSNHYHKMNEDDLAEKLYQHLKGKRYVIVLDDVWDIDWWNLLKHSLPDDCNGSRILLTSRFQNLSLQIKSNSKPHHLRPLTDEESLELLQKKLFAKEDCPPTLSEFVLHAAKYCKGLPLAVVLVAGILATTLQDCWEEVARHLSSTIFVDNEHCMETLEHSYNYLSDYLKPCILYLGAFQEDQDIPIRKLLWLWISEGFVQKIEGKSLEDVVDNYLMDLIGRSLVMVTRRRSLGGIKVCRIHDLVHEFCVAKAKEENFLQIFHGDELLTFTGLCKPPSPRLSIFPTTSGGPIKSRLFYPNLRCLLFFDCYYGQLDGSSLKFLLSKLLRVLDLGKVVFWYFPREVLFLVHLRYLRIQLESKEIPSAIANLSRLETFAVGGRICSFLLPYSIWYIKTLKHLVVFPSYGRGFEFPMFNLKGSPDLEHLETLSLAMDPSSQSQSLQKILSKLPSIRRLTCVNGNHYWNSASAGNHNGILVLEYLSHLESLKMLRFARYGFKFPLNLRKLTLSQYGQPWSKISAIGKLPNLEVLKLCYDSFVGEKWEMEEGEFQNLRFLKLSGLDIRWWTASCDNFCCLEKLVLENCFRLEEVPSCLGETLTLDMIEVKWCHESAVNSVKQIQQEQRDMGNKNLKIVIVERRKWSTSSS</sequence>
<dbReference type="FunFam" id="1.10.10.10:FF:000322">
    <property type="entry name" value="Probable disease resistance protein At1g63360"/>
    <property type="match status" value="1"/>
</dbReference>
<dbReference type="GO" id="GO:0043531">
    <property type="term" value="F:ADP binding"/>
    <property type="evidence" value="ECO:0007669"/>
    <property type="project" value="InterPro"/>
</dbReference>
<dbReference type="Pfam" id="PF23559">
    <property type="entry name" value="WHD_DRP"/>
    <property type="match status" value="1"/>
</dbReference>
<dbReference type="Gene3D" id="1.10.10.10">
    <property type="entry name" value="Winged helix-like DNA-binding domain superfamily/Winged helix DNA-binding domain"/>
    <property type="match status" value="1"/>
</dbReference>
<keyword evidence="5" id="KW-0677">Repeat</keyword>
<feature type="domain" description="Disease resistance protein winged helix" evidence="11">
    <location>
        <begin position="656"/>
        <end position="725"/>
    </location>
</feature>
<keyword evidence="8" id="KW-0067">ATP-binding</keyword>
<dbReference type="FunFam" id="3.40.50.300:FF:001091">
    <property type="entry name" value="Probable disease resistance protein At1g61300"/>
    <property type="match status" value="1"/>
</dbReference>